<evidence type="ECO:0000313" key="1">
    <source>
        <dbReference type="EMBL" id="UPL00460.1"/>
    </source>
</evidence>
<keyword evidence="2" id="KW-1185">Reference proteome</keyword>
<proteinExistence type="predicted"/>
<dbReference type="EMBL" id="CP090037">
    <property type="protein sequence ID" value="UPL00460.1"/>
    <property type="molecule type" value="Genomic_DNA"/>
</dbReference>
<sequence length="319" mass="37121">MKPPAADYDSDDEVLIDNTEALTLRSKKTDRQKKKLERKTKKKAAKPHLLSLYPELIIEILTHLRPSDIISYQRTCHSAKAFVEQHDASIARSITSYRYSVLARCFPRPVFLDTVDRKYDDVMLSERRQKLLTIHRKPYSHIANHDASILCSCLTKPIPMIPRGQNPEWNVELVEKQANVVRRALKSPIWYALLLQRHLQSTVFGIRRYTSKDGEAGFGLDDDDVAAETDAFCARDGPPSYEFPLHRDTYYSLQTYLPNRIWKKEEDEWRYQPADQHFKDLDWMVAMQSKWTTPVAEAKAEEEEVKQEQPVSQEVTNIE</sequence>
<dbReference type="Proteomes" id="UP000830768">
    <property type="component" value="Chromosome 9"/>
</dbReference>
<organism evidence="1 2">
    <name type="scientific">Fusarium solani subsp. cucurbitae</name>
    <name type="common">Neocosmosporum cucurbitae</name>
    <dbReference type="NCBI Taxonomy" id="2747967"/>
    <lineage>
        <taxon>Eukaryota</taxon>
        <taxon>Fungi</taxon>
        <taxon>Dikarya</taxon>
        <taxon>Ascomycota</taxon>
        <taxon>Pezizomycotina</taxon>
        <taxon>Sordariomycetes</taxon>
        <taxon>Hypocreomycetidae</taxon>
        <taxon>Hypocreales</taxon>
        <taxon>Nectriaceae</taxon>
        <taxon>Fusarium</taxon>
        <taxon>Fusarium solani species complex</taxon>
    </lineage>
</organism>
<name>A0ACD3ZGP4_FUSSC</name>
<reference evidence="1" key="1">
    <citation type="submission" date="2021-11" db="EMBL/GenBank/DDBJ databases">
        <title>Fusarium solani-melongenae Genome sequencing and assembly.</title>
        <authorList>
            <person name="Xie S."/>
            <person name="Huang L."/>
            <person name="Zhang X."/>
        </authorList>
    </citation>
    <scope>NUCLEOTIDE SEQUENCE</scope>
    <source>
        <strain evidence="1">CRI 24-3</strain>
    </source>
</reference>
<accession>A0ACD3ZGP4</accession>
<protein>
    <submittedName>
        <fullName evidence="1">Uncharacterized protein</fullName>
    </submittedName>
</protein>
<gene>
    <name evidence="1" type="ORF">LCI18_011394</name>
</gene>
<evidence type="ECO:0000313" key="2">
    <source>
        <dbReference type="Proteomes" id="UP000830768"/>
    </source>
</evidence>